<protein>
    <submittedName>
        <fullName evidence="1">Uncharacterized protein</fullName>
    </submittedName>
</protein>
<proteinExistence type="predicted"/>
<evidence type="ECO:0000313" key="1">
    <source>
        <dbReference type="EMBL" id="KGF52926.1"/>
    </source>
</evidence>
<keyword evidence="2" id="KW-1185">Reference proteome</keyword>
<accession>A0A096B1U2</accession>
<evidence type="ECO:0000313" key="2">
    <source>
        <dbReference type="Proteomes" id="UP000029614"/>
    </source>
</evidence>
<dbReference type="EMBL" id="JRNU01000005">
    <property type="protein sequence ID" value="KGF52926.1"/>
    <property type="molecule type" value="Genomic_DNA"/>
</dbReference>
<organism evidence="1 2">
    <name type="scientific">Prevotella amnii DNF00058</name>
    <dbReference type="NCBI Taxonomy" id="1401066"/>
    <lineage>
        <taxon>Bacteria</taxon>
        <taxon>Pseudomonadati</taxon>
        <taxon>Bacteroidota</taxon>
        <taxon>Bacteroidia</taxon>
        <taxon>Bacteroidales</taxon>
        <taxon>Prevotellaceae</taxon>
        <taxon>Prevotella</taxon>
    </lineage>
</organism>
<comment type="caution">
    <text evidence="1">The sequence shown here is derived from an EMBL/GenBank/DDBJ whole genome shotgun (WGS) entry which is preliminary data.</text>
</comment>
<dbReference type="Proteomes" id="UP000029614">
    <property type="component" value="Unassembled WGS sequence"/>
</dbReference>
<dbReference type="RefSeq" id="WP_036854217.1">
    <property type="nucleotide sequence ID" value="NZ_JRNU01000005.1"/>
</dbReference>
<dbReference type="OrthoDB" id="1097473at2"/>
<gene>
    <name evidence="1" type="ORF">HMPREF9302_01945</name>
</gene>
<name>A0A096B1U2_9BACT</name>
<reference evidence="1 2" key="1">
    <citation type="submission" date="2014-07" db="EMBL/GenBank/DDBJ databases">
        <authorList>
            <person name="McCorrison J."/>
            <person name="Sanka R."/>
            <person name="Torralba M."/>
            <person name="Gillis M."/>
            <person name="Haft D.H."/>
            <person name="Methe B."/>
            <person name="Sutton G."/>
            <person name="Nelson K.E."/>
        </authorList>
    </citation>
    <scope>NUCLEOTIDE SEQUENCE [LARGE SCALE GENOMIC DNA]</scope>
    <source>
        <strain evidence="1 2">DNF00058</strain>
    </source>
</reference>
<dbReference type="AlphaFoldDB" id="A0A096B1U2"/>
<sequence length="140" mass="16075">MQRFLVSISICILSFLVLPLHGQSLFPDSIGSRVRYDATIEMQKGYASGICVLVHDVSGVKGCLFNEFGISVISFTYFPDLDKVKIDSVIKMFDKWYIKRVLRTDLLCLMKNLQHGVSCYRNEKYKIDYKFSLLKDAAEE</sequence>